<protein>
    <recommendedName>
        <fullName evidence="3">DUF937 domain-containing protein</fullName>
    </recommendedName>
</protein>
<dbReference type="AlphaFoldDB" id="A0A327P022"/>
<dbReference type="OrthoDB" id="826910at2"/>
<evidence type="ECO:0000313" key="2">
    <source>
        <dbReference type="Proteomes" id="UP000249610"/>
    </source>
</evidence>
<dbReference type="EMBL" id="QLLK01000014">
    <property type="protein sequence ID" value="RAI85023.1"/>
    <property type="molecule type" value="Genomic_DNA"/>
</dbReference>
<dbReference type="RefSeq" id="WP_146613762.1">
    <property type="nucleotide sequence ID" value="NZ_QLLK01000014.1"/>
</dbReference>
<proteinExistence type="predicted"/>
<sequence length="168" mass="17124">MLEQLLNMAEGPLQEMLAGMDQKQPGNSASVLKESIASSVQKQVASGDLGAIKEMFSGSETSPGASVINNLQGDVSANLMDKLGISKEQAMSIAAAALPMIMNFFNKRVNDAPQDNGDIMSSIVSSLQGGKGKVDAGDLLGSLMGGGKGGSGGMDLGGLMDLGKGLFK</sequence>
<dbReference type="Proteomes" id="UP000249610">
    <property type="component" value="Unassembled WGS sequence"/>
</dbReference>
<accession>A0A327P022</accession>
<evidence type="ECO:0000313" key="1">
    <source>
        <dbReference type="EMBL" id="RAI85023.1"/>
    </source>
</evidence>
<name>A0A327P022_9BACT</name>
<organism evidence="1 2">
    <name type="scientific">Algoriphagus yeomjeoni</name>
    <dbReference type="NCBI Taxonomy" id="291403"/>
    <lineage>
        <taxon>Bacteria</taxon>
        <taxon>Pseudomonadati</taxon>
        <taxon>Bacteroidota</taxon>
        <taxon>Cytophagia</taxon>
        <taxon>Cytophagales</taxon>
        <taxon>Cyclobacteriaceae</taxon>
        <taxon>Algoriphagus</taxon>
    </lineage>
</organism>
<gene>
    <name evidence="1" type="ORF">LV83_03817</name>
</gene>
<reference evidence="1 2" key="1">
    <citation type="submission" date="2018-06" db="EMBL/GenBank/DDBJ databases">
        <title>Genomic Encyclopedia of Archaeal and Bacterial Type Strains, Phase II (KMG-II): from individual species to whole genera.</title>
        <authorList>
            <person name="Goeker M."/>
        </authorList>
    </citation>
    <scope>NUCLEOTIDE SEQUENCE [LARGE SCALE GENOMIC DNA]</scope>
    <source>
        <strain evidence="1 2">DSM 23446</strain>
    </source>
</reference>
<comment type="caution">
    <text evidence="1">The sequence shown here is derived from an EMBL/GenBank/DDBJ whole genome shotgun (WGS) entry which is preliminary data.</text>
</comment>
<evidence type="ECO:0008006" key="3">
    <source>
        <dbReference type="Google" id="ProtNLM"/>
    </source>
</evidence>
<keyword evidence="2" id="KW-1185">Reference proteome</keyword>